<dbReference type="AlphaFoldDB" id="A0AAV8YIG1"/>
<sequence length="83" mass="9632">MIITDNSATSSDESDSDCYREPATKYPRLSGKERYSRSCNRQFDDYSSSEAKQRVFEVRESLNLQNATQTIWGKKELTLQQKI</sequence>
<evidence type="ECO:0000313" key="2">
    <source>
        <dbReference type="EMBL" id="KAJ8950264.1"/>
    </source>
</evidence>
<gene>
    <name evidence="2" type="ORF">NQ318_021118</name>
</gene>
<evidence type="ECO:0000313" key="3">
    <source>
        <dbReference type="Proteomes" id="UP001162162"/>
    </source>
</evidence>
<evidence type="ECO:0000256" key="1">
    <source>
        <dbReference type="SAM" id="MobiDB-lite"/>
    </source>
</evidence>
<organism evidence="2 3">
    <name type="scientific">Aromia moschata</name>
    <dbReference type="NCBI Taxonomy" id="1265417"/>
    <lineage>
        <taxon>Eukaryota</taxon>
        <taxon>Metazoa</taxon>
        <taxon>Ecdysozoa</taxon>
        <taxon>Arthropoda</taxon>
        <taxon>Hexapoda</taxon>
        <taxon>Insecta</taxon>
        <taxon>Pterygota</taxon>
        <taxon>Neoptera</taxon>
        <taxon>Endopterygota</taxon>
        <taxon>Coleoptera</taxon>
        <taxon>Polyphaga</taxon>
        <taxon>Cucujiformia</taxon>
        <taxon>Chrysomeloidea</taxon>
        <taxon>Cerambycidae</taxon>
        <taxon>Cerambycinae</taxon>
        <taxon>Callichromatini</taxon>
        <taxon>Aromia</taxon>
    </lineage>
</organism>
<comment type="caution">
    <text evidence="2">The sequence shown here is derived from an EMBL/GenBank/DDBJ whole genome shotgun (WGS) entry which is preliminary data.</text>
</comment>
<proteinExistence type="predicted"/>
<dbReference type="Proteomes" id="UP001162162">
    <property type="component" value="Unassembled WGS sequence"/>
</dbReference>
<dbReference type="EMBL" id="JAPWTK010000102">
    <property type="protein sequence ID" value="KAJ8950264.1"/>
    <property type="molecule type" value="Genomic_DNA"/>
</dbReference>
<feature type="region of interest" description="Disordered" evidence="1">
    <location>
        <begin position="1"/>
        <end position="32"/>
    </location>
</feature>
<name>A0AAV8YIG1_9CUCU</name>
<keyword evidence="3" id="KW-1185">Reference proteome</keyword>
<feature type="compositionally biased region" description="Polar residues" evidence="1">
    <location>
        <begin position="1"/>
        <end position="11"/>
    </location>
</feature>
<protein>
    <submittedName>
        <fullName evidence="2">Uncharacterized protein</fullName>
    </submittedName>
</protein>
<accession>A0AAV8YIG1</accession>
<reference evidence="2" key="1">
    <citation type="journal article" date="2023" name="Insect Mol. Biol.">
        <title>Genome sequencing provides insights into the evolution of gene families encoding plant cell wall-degrading enzymes in longhorned beetles.</title>
        <authorList>
            <person name="Shin N.R."/>
            <person name="Okamura Y."/>
            <person name="Kirsch R."/>
            <person name="Pauchet Y."/>
        </authorList>
    </citation>
    <scope>NUCLEOTIDE SEQUENCE</scope>
    <source>
        <strain evidence="2">AMC_N1</strain>
    </source>
</reference>